<comment type="caution">
    <text evidence="2">The sequence shown here is derived from an EMBL/GenBank/DDBJ whole genome shotgun (WGS) entry which is preliminary data.</text>
</comment>
<dbReference type="EMBL" id="BAABDU010000003">
    <property type="protein sequence ID" value="GAA3764009.1"/>
    <property type="molecule type" value="Genomic_DNA"/>
</dbReference>
<accession>A0ABP7GHJ3</accession>
<keyword evidence="3" id="KW-1185">Reference proteome</keyword>
<evidence type="ECO:0000313" key="2">
    <source>
        <dbReference type="EMBL" id="GAA3764009.1"/>
    </source>
</evidence>
<sequence length="150" mass="16714">MSRKLLILLLLLIANLAQSQNLEWKTDMTEAINVSNEQRKPMLILFTAAGAAEALQNEVFKTADFEKWSRKNVILVKLDLSDPNIASEVREQSLMLKNAFGVVNLPEVCYASATLRKGKTNFNTLGKLTYSSGGVNTWITNSNLILNPEE</sequence>
<name>A0ABP7GHJ3_9FLAO</name>
<feature type="signal peptide" evidence="1">
    <location>
        <begin position="1"/>
        <end position="19"/>
    </location>
</feature>
<protein>
    <recommendedName>
        <fullName evidence="4">Protein disulfide-isomerase</fullName>
    </recommendedName>
</protein>
<keyword evidence="1" id="KW-0732">Signal</keyword>
<evidence type="ECO:0008006" key="4">
    <source>
        <dbReference type="Google" id="ProtNLM"/>
    </source>
</evidence>
<evidence type="ECO:0000313" key="3">
    <source>
        <dbReference type="Proteomes" id="UP001500748"/>
    </source>
</evidence>
<gene>
    <name evidence="2" type="ORF">GCM10022423_14910</name>
</gene>
<feature type="chain" id="PRO_5047087133" description="Protein disulfide-isomerase" evidence="1">
    <location>
        <begin position="20"/>
        <end position="150"/>
    </location>
</feature>
<reference evidence="3" key="1">
    <citation type="journal article" date="2019" name="Int. J. Syst. Evol. Microbiol.">
        <title>The Global Catalogue of Microorganisms (GCM) 10K type strain sequencing project: providing services to taxonomists for standard genome sequencing and annotation.</title>
        <authorList>
            <consortium name="The Broad Institute Genomics Platform"/>
            <consortium name="The Broad Institute Genome Sequencing Center for Infectious Disease"/>
            <person name="Wu L."/>
            <person name="Ma J."/>
        </authorList>
    </citation>
    <scope>NUCLEOTIDE SEQUENCE [LARGE SCALE GENOMIC DNA]</scope>
    <source>
        <strain evidence="3">JCM 17337</strain>
    </source>
</reference>
<dbReference type="RefSeq" id="WP_345142367.1">
    <property type="nucleotide sequence ID" value="NZ_BAABDU010000003.1"/>
</dbReference>
<proteinExistence type="predicted"/>
<evidence type="ECO:0000256" key="1">
    <source>
        <dbReference type="SAM" id="SignalP"/>
    </source>
</evidence>
<dbReference type="SUPFAM" id="SSF52833">
    <property type="entry name" value="Thioredoxin-like"/>
    <property type="match status" value="1"/>
</dbReference>
<dbReference type="Proteomes" id="UP001500748">
    <property type="component" value="Unassembled WGS sequence"/>
</dbReference>
<dbReference type="Gene3D" id="3.40.30.10">
    <property type="entry name" value="Glutaredoxin"/>
    <property type="match status" value="1"/>
</dbReference>
<organism evidence="2 3">
    <name type="scientific">Flavobacterium ginsengiterrae</name>
    <dbReference type="NCBI Taxonomy" id="871695"/>
    <lineage>
        <taxon>Bacteria</taxon>
        <taxon>Pseudomonadati</taxon>
        <taxon>Bacteroidota</taxon>
        <taxon>Flavobacteriia</taxon>
        <taxon>Flavobacteriales</taxon>
        <taxon>Flavobacteriaceae</taxon>
        <taxon>Flavobacterium</taxon>
    </lineage>
</organism>
<dbReference type="InterPro" id="IPR036249">
    <property type="entry name" value="Thioredoxin-like_sf"/>
</dbReference>